<evidence type="ECO:0000313" key="2">
    <source>
        <dbReference type="Proteomes" id="UP001634007"/>
    </source>
</evidence>
<keyword evidence="2" id="KW-1185">Reference proteome</keyword>
<proteinExistence type="predicted"/>
<evidence type="ECO:0000313" key="1">
    <source>
        <dbReference type="EMBL" id="KAL3718748.1"/>
    </source>
</evidence>
<reference evidence="1 2" key="1">
    <citation type="submission" date="2024-11" db="EMBL/GenBank/DDBJ databases">
        <title>Chromosome-level genome assembly of Eucalyptus globulus Labill. provides insights into its genome evolution.</title>
        <authorList>
            <person name="Li X."/>
        </authorList>
    </citation>
    <scope>NUCLEOTIDE SEQUENCE [LARGE SCALE GENOMIC DNA]</scope>
    <source>
        <strain evidence="1">CL2024</strain>
        <tissue evidence="1">Fresh tender leaves</tissue>
    </source>
</reference>
<accession>A0ABD3IZZ7</accession>
<dbReference type="AlphaFoldDB" id="A0ABD3IZZ7"/>
<gene>
    <name evidence="1" type="ORF">ACJRO7_003797</name>
</gene>
<dbReference type="EMBL" id="JBJKBG010000010">
    <property type="protein sequence ID" value="KAL3718748.1"/>
    <property type="molecule type" value="Genomic_DNA"/>
</dbReference>
<dbReference type="Proteomes" id="UP001634007">
    <property type="component" value="Unassembled WGS sequence"/>
</dbReference>
<sequence length="143" mass="15924">MSLSSFDVTPSSRQLNGTWHIDFSLLHKGPKVKCFPCGSAAVSVRYKGTYLAGVTLHAFRVPVNHLIPLEAKVDASRSDVPGWLARDLMEARTLGVVEFEVQFVTKYYTWHNTYLCRGLRLGISTGKEAKLIGDDHVRCPFIG</sequence>
<name>A0ABD3IZZ7_EUCGL</name>
<organism evidence="1 2">
    <name type="scientific">Eucalyptus globulus</name>
    <name type="common">Tasmanian blue gum</name>
    <dbReference type="NCBI Taxonomy" id="34317"/>
    <lineage>
        <taxon>Eukaryota</taxon>
        <taxon>Viridiplantae</taxon>
        <taxon>Streptophyta</taxon>
        <taxon>Embryophyta</taxon>
        <taxon>Tracheophyta</taxon>
        <taxon>Spermatophyta</taxon>
        <taxon>Magnoliopsida</taxon>
        <taxon>eudicotyledons</taxon>
        <taxon>Gunneridae</taxon>
        <taxon>Pentapetalae</taxon>
        <taxon>rosids</taxon>
        <taxon>malvids</taxon>
        <taxon>Myrtales</taxon>
        <taxon>Myrtaceae</taxon>
        <taxon>Myrtoideae</taxon>
        <taxon>Eucalypteae</taxon>
        <taxon>Eucalyptus</taxon>
    </lineage>
</organism>
<protein>
    <submittedName>
        <fullName evidence="1">Uncharacterized protein</fullName>
    </submittedName>
</protein>
<comment type="caution">
    <text evidence="1">The sequence shown here is derived from an EMBL/GenBank/DDBJ whole genome shotgun (WGS) entry which is preliminary data.</text>
</comment>